<evidence type="ECO:0000256" key="4">
    <source>
        <dbReference type="ARBA" id="ARBA00022679"/>
    </source>
</evidence>
<dbReference type="eggNOG" id="KOG3964">
    <property type="taxonomic scope" value="Eukaryota"/>
</dbReference>
<name>A9VB79_MONBE</name>
<proteinExistence type="inferred from homology"/>
<evidence type="ECO:0000256" key="2">
    <source>
        <dbReference type="ARBA" id="ARBA00010682"/>
    </source>
</evidence>
<dbReference type="Pfam" id="PF13091">
    <property type="entry name" value="PLDc_2"/>
    <property type="match status" value="1"/>
</dbReference>
<keyword evidence="6 10" id="KW-0443">Lipid metabolism</keyword>
<dbReference type="KEGG" id="mbr:MONBRDRAFT_34369"/>
<dbReference type="PANTHER" id="PTHR12586">
    <property type="entry name" value="CDP-DIACYLGLYCEROL--SERINE O-PHOSPHATIDYLTRANSFERASE"/>
    <property type="match status" value="1"/>
</dbReference>
<dbReference type="GO" id="GO:0008444">
    <property type="term" value="F:CDP-diacylglycerol-glycerol-3-phosphate 3-phosphatidyltransferase activity"/>
    <property type="evidence" value="ECO:0000318"/>
    <property type="project" value="GO_Central"/>
</dbReference>
<evidence type="ECO:0000256" key="7">
    <source>
        <dbReference type="ARBA" id="ARBA00023209"/>
    </source>
</evidence>
<comment type="similarity">
    <text evidence="2 10">Belongs to the CDP-alcohol phosphatidyltransferase class-II family.</text>
</comment>
<evidence type="ECO:0000256" key="5">
    <source>
        <dbReference type="ARBA" id="ARBA00022737"/>
    </source>
</evidence>
<dbReference type="RefSeq" id="XP_001750016.1">
    <property type="nucleotide sequence ID" value="XM_001749964.1"/>
</dbReference>
<dbReference type="GO" id="GO:0032049">
    <property type="term" value="P:cardiolipin biosynthetic process"/>
    <property type="evidence" value="ECO:0000318"/>
    <property type="project" value="GO_Central"/>
</dbReference>
<evidence type="ECO:0000256" key="1">
    <source>
        <dbReference type="ARBA" id="ARBA00005042"/>
    </source>
</evidence>
<keyword evidence="10" id="KW-0547">Nucleotide-binding</keyword>
<keyword evidence="13" id="KW-1185">Reference proteome</keyword>
<dbReference type="AlphaFoldDB" id="A9VB79"/>
<feature type="domain" description="PLD phosphodiesterase" evidence="11">
    <location>
        <begin position="129"/>
        <end position="155"/>
    </location>
</feature>
<evidence type="ECO:0000256" key="8">
    <source>
        <dbReference type="ARBA" id="ARBA00023264"/>
    </source>
</evidence>
<dbReference type="GO" id="GO:0005739">
    <property type="term" value="C:mitochondrion"/>
    <property type="evidence" value="ECO:0000318"/>
    <property type="project" value="GO_Central"/>
</dbReference>
<dbReference type="PIRSF" id="PIRSF000850">
    <property type="entry name" value="Phospholipase_D_PSS"/>
    <property type="match status" value="1"/>
</dbReference>
<dbReference type="FunCoup" id="A9VB79">
    <property type="interactions" value="1058"/>
</dbReference>
<accession>A9VB79</accession>
<dbReference type="GO" id="GO:0005524">
    <property type="term" value="F:ATP binding"/>
    <property type="evidence" value="ECO:0007669"/>
    <property type="project" value="UniProtKB-KW"/>
</dbReference>
<dbReference type="InterPro" id="IPR001736">
    <property type="entry name" value="PLipase_D/transphosphatidylase"/>
</dbReference>
<gene>
    <name evidence="12" type="ORF">MONBRDRAFT_34369</name>
</gene>
<dbReference type="CDD" id="cd09137">
    <property type="entry name" value="PLDc_PGS1_euk_2"/>
    <property type="match status" value="1"/>
</dbReference>
<dbReference type="UniPathway" id="UPA00084">
    <property type="reaction ID" value="UER00503"/>
</dbReference>
<dbReference type="InParanoid" id="A9VB79"/>
<dbReference type="Gene3D" id="3.30.870.10">
    <property type="entry name" value="Endonuclease Chain A"/>
    <property type="match status" value="2"/>
</dbReference>
<dbReference type="PANTHER" id="PTHR12586:SF1">
    <property type="entry name" value="CDP-DIACYLGLYCEROL--GLYCEROL-3-PHOSPHATE 3-PHOSPHATIDYLTRANSFERASE, MITOCHONDRIAL"/>
    <property type="match status" value="1"/>
</dbReference>
<sequence>MDFLARQPLAFQVPAANVRVLRSPDEFYNTLLDNVRSAQRRIEFATLYMGVGPMEQKLIDAITERAAAKPDLRLRFLLDYTRGTRVDAQGRSSATALLHLAEQGRCALYHTPRLRSVARQLLRSPLNEIMGLQHMKLYVVDNKVIISGANLQEEYFTQRVDRYVMIEDEQLASFCADIIATVSRHSLYLRADGSITPSRYTKAHPAEDVKRHVRGMQRDLGRLVANYASEAKKKLFDLAATDMAVVAPVLQMGYYGVRYDQVFSQELSQVLRSEHRIQLSTGYFNLSPIYQKMLLAHQGAVTVLCASLEANGFLGARGAKGHIPYAYLHLLHGFQDAAAACKKTNLDVRQWRHEGWTFHAKGLHVFDALNRVVLATIGSSNFGLRSQELDLEFQLVMATNNSELQEAFNQEAKALLEDSTPVPSHEGAEKVKPWVKWISHQFGRYF</sequence>
<evidence type="ECO:0000313" key="13">
    <source>
        <dbReference type="Proteomes" id="UP000001357"/>
    </source>
</evidence>
<evidence type="ECO:0000259" key="11">
    <source>
        <dbReference type="PROSITE" id="PS50035"/>
    </source>
</evidence>
<organism evidence="12 13">
    <name type="scientific">Monosiga brevicollis</name>
    <name type="common">Choanoflagellate</name>
    <dbReference type="NCBI Taxonomy" id="81824"/>
    <lineage>
        <taxon>Eukaryota</taxon>
        <taxon>Choanoflagellata</taxon>
        <taxon>Craspedida</taxon>
        <taxon>Salpingoecidae</taxon>
        <taxon>Monosiga</taxon>
    </lineage>
</organism>
<dbReference type="PROSITE" id="PS50035">
    <property type="entry name" value="PLD"/>
    <property type="match status" value="1"/>
</dbReference>
<dbReference type="GeneID" id="5895310"/>
<keyword evidence="8 10" id="KW-1208">Phospholipid metabolism</keyword>
<dbReference type="InterPro" id="IPR016270">
    <property type="entry name" value="PGS1"/>
</dbReference>
<evidence type="ECO:0000256" key="3">
    <source>
        <dbReference type="ARBA" id="ARBA00022516"/>
    </source>
</evidence>
<protein>
    <recommendedName>
        <fullName evidence="10">CDP-diacylglycerol--glycerol-3-phosphate 3-phosphatidyltransferase</fullName>
        <ecNumber evidence="10">2.7.8.5</ecNumber>
    </recommendedName>
</protein>
<dbReference type="Proteomes" id="UP000001357">
    <property type="component" value="Unassembled WGS sequence"/>
</dbReference>
<dbReference type="EMBL" id="CH991576">
    <property type="protein sequence ID" value="EDQ85191.1"/>
    <property type="molecule type" value="Genomic_DNA"/>
</dbReference>
<keyword evidence="10" id="KW-0067">ATP-binding</keyword>
<keyword evidence="4 10" id="KW-0808">Transferase</keyword>
<evidence type="ECO:0000313" key="12">
    <source>
        <dbReference type="EMBL" id="EDQ85191.1"/>
    </source>
</evidence>
<dbReference type="SMART" id="SM00155">
    <property type="entry name" value="PLDc"/>
    <property type="match status" value="2"/>
</dbReference>
<comment type="catalytic activity">
    <reaction evidence="9 10">
        <text>a CDP-1,2-diacyl-sn-glycerol + sn-glycerol 3-phosphate = a 1,2-diacyl-sn-glycero-3-phospho-(1'-sn-glycero-3'-phosphate) + CMP + H(+)</text>
        <dbReference type="Rhea" id="RHEA:12593"/>
        <dbReference type="ChEBI" id="CHEBI:15378"/>
        <dbReference type="ChEBI" id="CHEBI:57597"/>
        <dbReference type="ChEBI" id="CHEBI:58332"/>
        <dbReference type="ChEBI" id="CHEBI:60110"/>
        <dbReference type="ChEBI" id="CHEBI:60377"/>
        <dbReference type="EC" id="2.7.8.5"/>
    </reaction>
</comment>
<dbReference type="EC" id="2.7.8.5" evidence="10"/>
<keyword evidence="10" id="KW-0496">Mitochondrion</keyword>
<reference evidence="12 13" key="1">
    <citation type="journal article" date="2008" name="Nature">
        <title>The genome of the choanoflagellate Monosiga brevicollis and the origin of metazoans.</title>
        <authorList>
            <consortium name="JGI Sequencing"/>
            <person name="King N."/>
            <person name="Westbrook M.J."/>
            <person name="Young S.L."/>
            <person name="Kuo A."/>
            <person name="Abedin M."/>
            <person name="Chapman J."/>
            <person name="Fairclough S."/>
            <person name="Hellsten U."/>
            <person name="Isogai Y."/>
            <person name="Letunic I."/>
            <person name="Marr M."/>
            <person name="Pincus D."/>
            <person name="Putnam N."/>
            <person name="Rokas A."/>
            <person name="Wright K.J."/>
            <person name="Zuzow R."/>
            <person name="Dirks W."/>
            <person name="Good M."/>
            <person name="Goodstein D."/>
            <person name="Lemons D."/>
            <person name="Li W."/>
            <person name="Lyons J.B."/>
            <person name="Morris A."/>
            <person name="Nichols S."/>
            <person name="Richter D.J."/>
            <person name="Salamov A."/>
            <person name="Bork P."/>
            <person name="Lim W.A."/>
            <person name="Manning G."/>
            <person name="Miller W.T."/>
            <person name="McGinnis W."/>
            <person name="Shapiro H."/>
            <person name="Tjian R."/>
            <person name="Grigoriev I.V."/>
            <person name="Rokhsar D."/>
        </authorList>
    </citation>
    <scope>NUCLEOTIDE SEQUENCE [LARGE SCALE GENOMIC DNA]</scope>
    <source>
        <strain evidence="13">MX1 / ATCC 50154</strain>
    </source>
</reference>
<dbReference type="InterPro" id="IPR025202">
    <property type="entry name" value="PLD-like_dom"/>
</dbReference>
<evidence type="ECO:0000256" key="10">
    <source>
        <dbReference type="RuleBase" id="RU365024"/>
    </source>
</evidence>
<comment type="function">
    <text evidence="10">Functions in the biosynthesis of the anionic phospholipids phosphatidylglycerol and cardiolipin.</text>
</comment>
<comment type="pathway">
    <text evidence="1 10">Phospholipid metabolism; phosphatidylglycerol biosynthesis; phosphatidylglycerol from CDP-diacylglycerol: step 1/2.</text>
</comment>
<evidence type="ECO:0000256" key="6">
    <source>
        <dbReference type="ARBA" id="ARBA00023098"/>
    </source>
</evidence>
<comment type="subcellular location">
    <subcellularLocation>
        <location evidence="10">Mitochondrion</location>
    </subcellularLocation>
</comment>
<dbReference type="CDD" id="cd09135">
    <property type="entry name" value="PLDc_PGS1_euk_1"/>
    <property type="match status" value="1"/>
</dbReference>
<dbReference type="STRING" id="81824.A9VB79"/>
<keyword evidence="5" id="KW-0677">Repeat</keyword>
<keyword evidence="7 10" id="KW-0594">Phospholipid biosynthesis</keyword>
<evidence type="ECO:0000256" key="9">
    <source>
        <dbReference type="ARBA" id="ARBA00048586"/>
    </source>
</evidence>
<dbReference type="OMA" id="HKCLAQC"/>
<keyword evidence="3 10" id="KW-0444">Lipid biosynthesis</keyword>
<dbReference type="SUPFAM" id="SSF56024">
    <property type="entry name" value="Phospholipase D/nuclease"/>
    <property type="match status" value="2"/>
</dbReference>